<keyword evidence="5 11" id="KW-0812">Transmembrane</keyword>
<name>A0A1I5CIR9_9FIRM</name>
<accession>A0A1I5CIR9</accession>
<evidence type="ECO:0000259" key="13">
    <source>
        <dbReference type="Pfam" id="PF03717"/>
    </source>
</evidence>
<evidence type="ECO:0000256" key="9">
    <source>
        <dbReference type="ARBA" id="ARBA00023136"/>
    </source>
</evidence>
<dbReference type="SUPFAM" id="SSF56519">
    <property type="entry name" value="Penicillin binding protein dimerisation domain"/>
    <property type="match status" value="1"/>
</dbReference>
<feature type="transmembrane region" description="Helical" evidence="11">
    <location>
        <begin position="20"/>
        <end position="41"/>
    </location>
</feature>
<keyword evidence="6" id="KW-0133">Cell shape</keyword>
<comment type="similarity">
    <text evidence="3">Belongs to the transpeptidase family.</text>
</comment>
<evidence type="ECO:0000256" key="10">
    <source>
        <dbReference type="ARBA" id="ARBA00023316"/>
    </source>
</evidence>
<dbReference type="SUPFAM" id="SSF56601">
    <property type="entry name" value="beta-lactamase/transpeptidase-like"/>
    <property type="match status" value="1"/>
</dbReference>
<comment type="subcellular location">
    <subcellularLocation>
        <location evidence="2">Cell membrane</location>
    </subcellularLocation>
    <subcellularLocation>
        <location evidence="1">Membrane</location>
        <topology evidence="1">Single-pass membrane protein</topology>
    </subcellularLocation>
</comment>
<evidence type="ECO:0000313" key="14">
    <source>
        <dbReference type="EMBL" id="SFN86915.1"/>
    </source>
</evidence>
<sequence>MLDIILEKLKQIVTSRLVPIALIFIILFGTLINRLFVLQIVQGKEHSKDVSLKRVKTRELKSARGNIYDKNGVLLAYNELTFAVVLEESTELSTNADRNTMLHKLITILEKHGNEIESEFGISIDENGELYFNVEGNAELRFKKNVYGRRSVDKLEEEEKNATVQEVFEHMRHGKYMFAISDEYSLEEALKIMTLRYAIYTNYPKYNQIIIASNVSDKTVAAIVENSKSLPGVEIKEQTYRKYNDSVYFAHILGYTGLVNAEELEKYKELNYNSSDFIGKSGIEKEFESYLAGTKGLENISVNNSNKYLETIDRLAPIAGDDIYLTIDSDLQKAIYHIIEKNLAGILLSKINNSMNAGTKGTSASDIRIPIYDVYYNLINNNVIDVNALKEKDATDLEKQVYNKFTTKQKDALHEIKSLLDYGNTSLYNSLTEEEKDYISYIYSELLVKGKIILSTSGGSSTSANGTNESVSYNYSNFEDNKFSFSQFLQHAIASNNIDLTKLNISDQYYNTEEIYEKLLEVLIDTLKNDSKFDKILYKSLVYSYKLSGTEICLLLFDQGVIKYNKEEKSNLENGVISAYSFITDKIRTLEITPAQLALDPCSASVVVTDVKTGEVLAMVSYPSYDNNMFANKVDAAYFNKLNNDLTGPQNHRATKQRTAPGSTFKMVSAAALLEEGAVGPSETILDKTIFDKIVPSPRDWTTHSHGKVDVTTALEVSCNYFFYEGSWRLGMDSTGKNNDQIGLEKLAKYAELFGFGEKSGIEVEEYDPHISDKYSVPSAIGQGTHNYTPVQIARYVTTVANSGKRFDLTLLDRIQDKDNNVLLDNKAKYTELTTIKDSTWDLIHEGMYKVGNGARSSTSKMFKDFGVTVAGKTGTAQESKSKPNHALFVSYAPYTAPEISVTTVIPNGHGSSNAVELTRDVYSYYFDLEDKDKLVNGFAELPETESRGFAD</sequence>
<proteinExistence type="inferred from homology"/>
<dbReference type="Proteomes" id="UP000198806">
    <property type="component" value="Unassembled WGS sequence"/>
</dbReference>
<dbReference type="STRING" id="1527.SAMN04489757_10392"/>
<evidence type="ECO:0000256" key="8">
    <source>
        <dbReference type="ARBA" id="ARBA00022989"/>
    </source>
</evidence>
<evidence type="ECO:0000256" key="3">
    <source>
        <dbReference type="ARBA" id="ARBA00007171"/>
    </source>
</evidence>
<dbReference type="GO" id="GO:0071972">
    <property type="term" value="F:peptidoglycan L,D-transpeptidase activity"/>
    <property type="evidence" value="ECO:0007669"/>
    <property type="project" value="TreeGrafter"/>
</dbReference>
<dbReference type="Pfam" id="PF03717">
    <property type="entry name" value="PBP_dimer"/>
    <property type="match status" value="1"/>
</dbReference>
<dbReference type="GO" id="GO:0008658">
    <property type="term" value="F:penicillin binding"/>
    <property type="evidence" value="ECO:0007669"/>
    <property type="project" value="InterPro"/>
</dbReference>
<evidence type="ECO:0000256" key="7">
    <source>
        <dbReference type="ARBA" id="ARBA00022984"/>
    </source>
</evidence>
<evidence type="ECO:0000256" key="1">
    <source>
        <dbReference type="ARBA" id="ARBA00004167"/>
    </source>
</evidence>
<keyword evidence="10" id="KW-0961">Cell wall biogenesis/degradation</keyword>
<dbReference type="InterPro" id="IPR012338">
    <property type="entry name" value="Beta-lactam/transpept-like"/>
</dbReference>
<gene>
    <name evidence="14" type="ORF">SAMN04489757_10392</name>
</gene>
<keyword evidence="7" id="KW-0573">Peptidoglycan synthesis</keyword>
<feature type="domain" description="Penicillin-binding protein dimerisation" evidence="13">
    <location>
        <begin position="61"/>
        <end position="312"/>
    </location>
</feature>
<evidence type="ECO:0000256" key="2">
    <source>
        <dbReference type="ARBA" id="ARBA00004236"/>
    </source>
</evidence>
<dbReference type="PANTHER" id="PTHR30627:SF2">
    <property type="entry name" value="PEPTIDOGLYCAN D,D-TRANSPEPTIDASE MRDA"/>
    <property type="match status" value="1"/>
</dbReference>
<keyword evidence="8 11" id="KW-1133">Transmembrane helix</keyword>
<dbReference type="AlphaFoldDB" id="A0A1I5CIR9"/>
<feature type="domain" description="Penicillin-binding protein transpeptidase" evidence="12">
    <location>
        <begin position="605"/>
        <end position="922"/>
    </location>
</feature>
<dbReference type="Gene3D" id="3.90.1310.10">
    <property type="entry name" value="Penicillin-binding protein 2a (Domain 2)"/>
    <property type="match status" value="1"/>
</dbReference>
<dbReference type="InterPro" id="IPR005311">
    <property type="entry name" value="PBP_dimer"/>
</dbReference>
<evidence type="ECO:0000256" key="5">
    <source>
        <dbReference type="ARBA" id="ARBA00022692"/>
    </source>
</evidence>
<dbReference type="GO" id="GO:0005886">
    <property type="term" value="C:plasma membrane"/>
    <property type="evidence" value="ECO:0007669"/>
    <property type="project" value="UniProtKB-SubCell"/>
</dbReference>
<organism evidence="14 15">
    <name type="scientific">Anaerocolumna aminovalerica</name>
    <dbReference type="NCBI Taxonomy" id="1527"/>
    <lineage>
        <taxon>Bacteria</taxon>
        <taxon>Bacillati</taxon>
        <taxon>Bacillota</taxon>
        <taxon>Clostridia</taxon>
        <taxon>Lachnospirales</taxon>
        <taxon>Lachnospiraceae</taxon>
        <taxon>Anaerocolumna</taxon>
    </lineage>
</organism>
<dbReference type="InterPro" id="IPR050515">
    <property type="entry name" value="Beta-lactam/transpept"/>
</dbReference>
<keyword evidence="4" id="KW-1003">Cell membrane</keyword>
<dbReference type="GO" id="GO:0008360">
    <property type="term" value="P:regulation of cell shape"/>
    <property type="evidence" value="ECO:0007669"/>
    <property type="project" value="UniProtKB-KW"/>
</dbReference>
<protein>
    <submittedName>
        <fullName evidence="14">Penicillin-binding protein 2</fullName>
    </submittedName>
</protein>
<keyword evidence="9 11" id="KW-0472">Membrane</keyword>
<dbReference type="Gene3D" id="3.40.710.10">
    <property type="entry name" value="DD-peptidase/beta-lactamase superfamily"/>
    <property type="match status" value="1"/>
</dbReference>
<reference evidence="14 15" key="1">
    <citation type="submission" date="2016-10" db="EMBL/GenBank/DDBJ databases">
        <authorList>
            <person name="de Groot N.N."/>
        </authorList>
    </citation>
    <scope>NUCLEOTIDE SEQUENCE [LARGE SCALE GENOMIC DNA]</scope>
    <source>
        <strain evidence="14 15">DSM 1283</strain>
    </source>
</reference>
<dbReference type="GO" id="GO:0071555">
    <property type="term" value="P:cell wall organization"/>
    <property type="evidence" value="ECO:0007669"/>
    <property type="project" value="UniProtKB-KW"/>
</dbReference>
<dbReference type="Pfam" id="PF00905">
    <property type="entry name" value="Transpeptidase"/>
    <property type="match status" value="1"/>
</dbReference>
<dbReference type="EMBL" id="FOWD01000003">
    <property type="protein sequence ID" value="SFN86915.1"/>
    <property type="molecule type" value="Genomic_DNA"/>
</dbReference>
<dbReference type="PANTHER" id="PTHR30627">
    <property type="entry name" value="PEPTIDOGLYCAN D,D-TRANSPEPTIDASE"/>
    <property type="match status" value="1"/>
</dbReference>
<dbReference type="RefSeq" id="WP_170847868.1">
    <property type="nucleotide sequence ID" value="NZ_BAABFM010000006.1"/>
</dbReference>
<evidence type="ECO:0000256" key="6">
    <source>
        <dbReference type="ARBA" id="ARBA00022960"/>
    </source>
</evidence>
<evidence type="ECO:0000256" key="4">
    <source>
        <dbReference type="ARBA" id="ARBA00022475"/>
    </source>
</evidence>
<dbReference type="InterPro" id="IPR036138">
    <property type="entry name" value="PBP_dimer_sf"/>
</dbReference>
<dbReference type="InterPro" id="IPR001460">
    <property type="entry name" value="PCN-bd_Tpept"/>
</dbReference>
<evidence type="ECO:0000259" key="12">
    <source>
        <dbReference type="Pfam" id="PF00905"/>
    </source>
</evidence>
<dbReference type="GO" id="GO:0009252">
    <property type="term" value="P:peptidoglycan biosynthetic process"/>
    <property type="evidence" value="ECO:0007669"/>
    <property type="project" value="UniProtKB-KW"/>
</dbReference>
<evidence type="ECO:0000256" key="11">
    <source>
        <dbReference type="SAM" id="Phobius"/>
    </source>
</evidence>
<evidence type="ECO:0000313" key="15">
    <source>
        <dbReference type="Proteomes" id="UP000198806"/>
    </source>
</evidence>
<keyword evidence="15" id="KW-1185">Reference proteome</keyword>